<dbReference type="GO" id="GO:0009897">
    <property type="term" value="C:external side of plasma membrane"/>
    <property type="evidence" value="ECO:0007669"/>
    <property type="project" value="TreeGrafter"/>
</dbReference>
<dbReference type="InterPro" id="IPR033292">
    <property type="entry name" value="THY1"/>
</dbReference>
<dbReference type="GO" id="GO:0043209">
    <property type="term" value="C:myelin sheath"/>
    <property type="evidence" value="ECO:0007669"/>
    <property type="project" value="TreeGrafter"/>
</dbReference>
<comment type="caution">
    <text evidence="9">The sequence shown here is derived from an EMBL/GenBank/DDBJ whole genome shotgun (WGS) entry which is preliminary data.</text>
</comment>
<keyword evidence="3" id="KW-0732">Signal</keyword>
<evidence type="ECO:0000256" key="8">
    <source>
        <dbReference type="ARBA" id="ARBA00023319"/>
    </source>
</evidence>
<evidence type="ECO:0000256" key="7">
    <source>
        <dbReference type="ARBA" id="ARBA00023288"/>
    </source>
</evidence>
<protein>
    <submittedName>
        <fullName evidence="9">Uncharacterized protein si:ch211-215c18.3</fullName>
    </submittedName>
</protein>
<dbReference type="GO" id="GO:0030334">
    <property type="term" value="P:regulation of cell migration"/>
    <property type="evidence" value="ECO:0007669"/>
    <property type="project" value="InterPro"/>
</dbReference>
<dbReference type="Proteomes" id="UP001314229">
    <property type="component" value="Unassembled WGS sequence"/>
</dbReference>
<name>A0AAV1N374_SCOSC</name>
<dbReference type="EMBL" id="CAWUFR010000014">
    <property type="protein sequence ID" value="CAK6953861.1"/>
    <property type="molecule type" value="Genomic_DNA"/>
</dbReference>
<organism evidence="9 10">
    <name type="scientific">Scomber scombrus</name>
    <name type="common">Atlantic mackerel</name>
    <name type="synonym">Scomber vernalis</name>
    <dbReference type="NCBI Taxonomy" id="13677"/>
    <lineage>
        <taxon>Eukaryota</taxon>
        <taxon>Metazoa</taxon>
        <taxon>Chordata</taxon>
        <taxon>Craniata</taxon>
        <taxon>Vertebrata</taxon>
        <taxon>Euteleostomi</taxon>
        <taxon>Actinopterygii</taxon>
        <taxon>Neopterygii</taxon>
        <taxon>Teleostei</taxon>
        <taxon>Neoteleostei</taxon>
        <taxon>Acanthomorphata</taxon>
        <taxon>Pelagiaria</taxon>
        <taxon>Scombriformes</taxon>
        <taxon>Scombridae</taxon>
        <taxon>Scomber</taxon>
    </lineage>
</organism>
<keyword evidence="8" id="KW-0393">Immunoglobulin domain</keyword>
<keyword evidence="4" id="KW-0472">Membrane</keyword>
<evidence type="ECO:0000256" key="4">
    <source>
        <dbReference type="ARBA" id="ARBA00023136"/>
    </source>
</evidence>
<gene>
    <name evidence="9" type="ORF">FSCOSCO3_A000748</name>
</gene>
<evidence type="ECO:0000256" key="2">
    <source>
        <dbReference type="ARBA" id="ARBA00022475"/>
    </source>
</evidence>
<dbReference type="PANTHER" id="PTHR19226:SF2">
    <property type="entry name" value="THY-1 MEMBRANE GLYCOPROTEIN"/>
    <property type="match status" value="1"/>
</dbReference>
<dbReference type="GO" id="GO:0007229">
    <property type="term" value="P:integrin-mediated signaling pathway"/>
    <property type="evidence" value="ECO:0007669"/>
    <property type="project" value="TreeGrafter"/>
</dbReference>
<evidence type="ECO:0000256" key="1">
    <source>
        <dbReference type="ARBA" id="ARBA00004236"/>
    </source>
</evidence>
<sequence length="236" mass="26453">MCVRVSADIQLRAITESPAVISQRCTADAADAALLTGTQTQLGIGSNYQVIDLIGQIPIAMGPHLFATACLLFGRIILTHQTESHMNWLYTLLFPPQGPQMFPCLTYLERNVRVDCEFPPTYEIPGPYCEYRQDSRLVGSTYPNVYIYVSTEDRRRSNVSLVTPTICRLTWAPMAEEKPYTYTCRVYQGTEWKENSMAVHHRLLPICSAISVMFKSAPWLLSLVMSLPVAVGLLSP</sequence>
<dbReference type="GO" id="GO:0005925">
    <property type="term" value="C:focal adhesion"/>
    <property type="evidence" value="ECO:0007669"/>
    <property type="project" value="TreeGrafter"/>
</dbReference>
<keyword evidence="5" id="KW-1015">Disulfide bond</keyword>
<evidence type="ECO:0000313" key="10">
    <source>
        <dbReference type="Proteomes" id="UP001314229"/>
    </source>
</evidence>
<dbReference type="GO" id="GO:0005178">
    <property type="term" value="F:integrin binding"/>
    <property type="evidence" value="ECO:0007669"/>
    <property type="project" value="InterPro"/>
</dbReference>
<keyword evidence="6" id="KW-0325">Glycoprotein</keyword>
<evidence type="ECO:0000256" key="3">
    <source>
        <dbReference type="ARBA" id="ARBA00022729"/>
    </source>
</evidence>
<evidence type="ECO:0000313" key="9">
    <source>
        <dbReference type="EMBL" id="CAK6953861.1"/>
    </source>
</evidence>
<dbReference type="GO" id="GO:0007155">
    <property type="term" value="P:cell adhesion"/>
    <property type="evidence" value="ECO:0007669"/>
    <property type="project" value="InterPro"/>
</dbReference>
<keyword evidence="7" id="KW-0449">Lipoprotein</keyword>
<dbReference type="PANTHER" id="PTHR19226">
    <property type="entry name" value="THY-1 MEMBRANE GLYCOPROTEIN"/>
    <property type="match status" value="1"/>
</dbReference>
<reference evidence="9 10" key="1">
    <citation type="submission" date="2024-01" db="EMBL/GenBank/DDBJ databases">
        <authorList>
            <person name="Alioto T."/>
            <person name="Alioto T."/>
            <person name="Gomez Garrido J."/>
        </authorList>
    </citation>
    <scope>NUCLEOTIDE SEQUENCE [LARGE SCALE GENOMIC DNA]</scope>
</reference>
<keyword evidence="10" id="KW-1185">Reference proteome</keyword>
<evidence type="ECO:0000256" key="6">
    <source>
        <dbReference type="ARBA" id="ARBA00023180"/>
    </source>
</evidence>
<dbReference type="GO" id="GO:0030425">
    <property type="term" value="C:dendrite"/>
    <property type="evidence" value="ECO:0007669"/>
    <property type="project" value="TreeGrafter"/>
</dbReference>
<comment type="subcellular location">
    <subcellularLocation>
        <location evidence="1">Cell membrane</location>
    </subcellularLocation>
</comment>
<accession>A0AAV1N374</accession>
<proteinExistence type="predicted"/>
<dbReference type="GO" id="GO:0045121">
    <property type="term" value="C:membrane raft"/>
    <property type="evidence" value="ECO:0007669"/>
    <property type="project" value="TreeGrafter"/>
</dbReference>
<dbReference type="AlphaFoldDB" id="A0AAV1N374"/>
<dbReference type="GO" id="GO:0005096">
    <property type="term" value="F:GTPase activator activity"/>
    <property type="evidence" value="ECO:0007669"/>
    <property type="project" value="TreeGrafter"/>
</dbReference>
<evidence type="ECO:0000256" key="5">
    <source>
        <dbReference type="ARBA" id="ARBA00023157"/>
    </source>
</evidence>
<dbReference type="GO" id="GO:0051894">
    <property type="term" value="P:positive regulation of focal adhesion assembly"/>
    <property type="evidence" value="ECO:0007669"/>
    <property type="project" value="TreeGrafter"/>
</dbReference>
<keyword evidence="2" id="KW-1003">Cell membrane</keyword>